<sequence>MSSTEVTAALGVGGLAVAALLPAGGIEDGPILCPFRFLTGLPCPGCGLTRSWVYLMHGDLGSALASNWFGPVLIVAVVALTVITARARFGRRRPADLDELVKNPIVLGLFGLFLAYGTVRLALTLTGAIPAI</sequence>
<dbReference type="RefSeq" id="WP_229787312.1">
    <property type="nucleotide sequence ID" value="NZ_BMRK01000002.1"/>
</dbReference>
<reference evidence="2" key="1">
    <citation type="journal article" date="2014" name="Int. J. Syst. Evol. Microbiol.">
        <title>Complete genome of a new Firmicutes species belonging to the dominant human colonic microbiota ('Ruminococcus bicirculans') reveals two chromosomes and a selective capacity to utilize plant glucans.</title>
        <authorList>
            <consortium name="NISC Comparative Sequencing Program"/>
            <person name="Wegmann U."/>
            <person name="Louis P."/>
            <person name="Goesmann A."/>
            <person name="Henrissat B."/>
            <person name="Duncan S.H."/>
            <person name="Flint H.J."/>
        </authorList>
    </citation>
    <scope>NUCLEOTIDE SEQUENCE</scope>
    <source>
        <strain evidence="2">VKM Ac-1246</strain>
    </source>
</reference>
<name>A0ABQ5SQY1_9ACTN</name>
<dbReference type="InterPro" id="IPR021215">
    <property type="entry name" value="DUF2752"/>
</dbReference>
<dbReference type="Pfam" id="PF10825">
    <property type="entry name" value="DUF2752"/>
    <property type="match status" value="1"/>
</dbReference>
<evidence type="ECO:0000256" key="1">
    <source>
        <dbReference type="SAM" id="Phobius"/>
    </source>
</evidence>
<comment type="caution">
    <text evidence="2">The sequence shown here is derived from an EMBL/GenBank/DDBJ whole genome shotgun (WGS) entry which is preliminary data.</text>
</comment>
<dbReference type="Proteomes" id="UP001142292">
    <property type="component" value="Unassembled WGS sequence"/>
</dbReference>
<keyword evidence="1" id="KW-0472">Membrane</keyword>
<keyword evidence="1" id="KW-0812">Transmembrane</keyword>
<evidence type="ECO:0000313" key="2">
    <source>
        <dbReference type="EMBL" id="GLJ66060.1"/>
    </source>
</evidence>
<organism evidence="2 3">
    <name type="scientific">Nocardioides luteus</name>
    <dbReference type="NCBI Taxonomy" id="1844"/>
    <lineage>
        <taxon>Bacteria</taxon>
        <taxon>Bacillati</taxon>
        <taxon>Actinomycetota</taxon>
        <taxon>Actinomycetes</taxon>
        <taxon>Propionibacteriales</taxon>
        <taxon>Nocardioidaceae</taxon>
        <taxon>Nocardioides</taxon>
    </lineage>
</organism>
<dbReference type="EMBL" id="BSEL01000001">
    <property type="protein sequence ID" value="GLJ66060.1"/>
    <property type="molecule type" value="Genomic_DNA"/>
</dbReference>
<feature type="transmembrane region" description="Helical" evidence="1">
    <location>
        <begin position="105"/>
        <end position="129"/>
    </location>
</feature>
<proteinExistence type="predicted"/>
<protein>
    <recommendedName>
        <fullName evidence="4">DUF2752 domain-containing protein</fullName>
    </recommendedName>
</protein>
<keyword evidence="3" id="KW-1185">Reference proteome</keyword>
<evidence type="ECO:0008006" key="4">
    <source>
        <dbReference type="Google" id="ProtNLM"/>
    </source>
</evidence>
<keyword evidence="1" id="KW-1133">Transmembrane helix</keyword>
<evidence type="ECO:0000313" key="3">
    <source>
        <dbReference type="Proteomes" id="UP001142292"/>
    </source>
</evidence>
<reference evidence="2" key="2">
    <citation type="submission" date="2023-01" db="EMBL/GenBank/DDBJ databases">
        <authorList>
            <person name="Sun Q."/>
            <person name="Evtushenko L."/>
        </authorList>
    </citation>
    <scope>NUCLEOTIDE SEQUENCE</scope>
    <source>
        <strain evidence="2">VKM Ac-1246</strain>
    </source>
</reference>
<gene>
    <name evidence="2" type="ORF">GCM10017579_00960</name>
</gene>
<accession>A0ABQ5SQY1</accession>
<feature type="transmembrane region" description="Helical" evidence="1">
    <location>
        <begin position="68"/>
        <end position="85"/>
    </location>
</feature>